<dbReference type="GO" id="GO:0005634">
    <property type="term" value="C:nucleus"/>
    <property type="evidence" value="ECO:0007669"/>
    <property type="project" value="TreeGrafter"/>
</dbReference>
<keyword evidence="2" id="KW-1185">Reference proteome</keyword>
<gene>
    <name evidence="1" type="ORF">K2173_009518</name>
</gene>
<evidence type="ECO:0000313" key="2">
    <source>
        <dbReference type="Proteomes" id="UP001159364"/>
    </source>
</evidence>
<dbReference type="GO" id="GO:0035556">
    <property type="term" value="P:intracellular signal transduction"/>
    <property type="evidence" value="ECO:0007669"/>
    <property type="project" value="TreeGrafter"/>
</dbReference>
<dbReference type="PANTHER" id="PTHR24419:SF18">
    <property type="entry name" value="SERINE_THREONINE-PROTEIN KINASE HASPIN"/>
    <property type="match status" value="1"/>
</dbReference>
<organism evidence="1 2">
    <name type="scientific">Erythroxylum novogranatense</name>
    <dbReference type="NCBI Taxonomy" id="1862640"/>
    <lineage>
        <taxon>Eukaryota</taxon>
        <taxon>Viridiplantae</taxon>
        <taxon>Streptophyta</taxon>
        <taxon>Embryophyta</taxon>
        <taxon>Tracheophyta</taxon>
        <taxon>Spermatophyta</taxon>
        <taxon>Magnoliopsida</taxon>
        <taxon>eudicotyledons</taxon>
        <taxon>Gunneridae</taxon>
        <taxon>Pentapetalae</taxon>
        <taxon>rosids</taxon>
        <taxon>fabids</taxon>
        <taxon>Malpighiales</taxon>
        <taxon>Erythroxylaceae</taxon>
        <taxon>Erythroxylum</taxon>
    </lineage>
</organism>
<evidence type="ECO:0000313" key="1">
    <source>
        <dbReference type="EMBL" id="KAJ8774087.1"/>
    </source>
</evidence>
<evidence type="ECO:0008006" key="3">
    <source>
        <dbReference type="Google" id="ProtNLM"/>
    </source>
</evidence>
<comment type="caution">
    <text evidence="1">The sequence shown here is derived from an EMBL/GenBank/DDBJ whole genome shotgun (WGS) entry which is preliminary data.</text>
</comment>
<dbReference type="EMBL" id="JAIWQS010000001">
    <property type="protein sequence ID" value="KAJ8774087.1"/>
    <property type="molecule type" value="Genomic_DNA"/>
</dbReference>
<dbReference type="AlphaFoldDB" id="A0AAV8U460"/>
<dbReference type="GO" id="GO:0000278">
    <property type="term" value="P:mitotic cell cycle"/>
    <property type="evidence" value="ECO:0007669"/>
    <property type="project" value="TreeGrafter"/>
</dbReference>
<dbReference type="Pfam" id="PF12330">
    <property type="entry name" value="Haspin_kinase"/>
    <property type="match status" value="1"/>
</dbReference>
<proteinExistence type="predicted"/>
<sequence length="112" mass="12706">MVTAALVFAEAAYEFEHQDLHWGNILLSRNECATVQFALEGKKIYMKTFELAISIIDFTFSRINIGNNSLVDDMLLPCSRSNYIPPPTSNINVIVYNLQTSISNCYQLFLGY</sequence>
<dbReference type="Gene3D" id="1.10.510.10">
    <property type="entry name" value="Transferase(Phosphotransferase) domain 1"/>
    <property type="match status" value="1"/>
</dbReference>
<protein>
    <recommendedName>
        <fullName evidence="3">Protein kinase domain-containing protein</fullName>
    </recommendedName>
</protein>
<accession>A0AAV8U460</accession>
<dbReference type="GO" id="GO:0072354">
    <property type="term" value="F:histone H3T3 kinase activity"/>
    <property type="evidence" value="ECO:0007669"/>
    <property type="project" value="TreeGrafter"/>
</dbReference>
<dbReference type="PANTHER" id="PTHR24419">
    <property type="entry name" value="INTERLEUKIN-1 RECEPTOR-ASSOCIATED KINASE"/>
    <property type="match status" value="1"/>
</dbReference>
<reference evidence="1 2" key="1">
    <citation type="submission" date="2021-09" db="EMBL/GenBank/DDBJ databases">
        <title>Genomic insights and catalytic innovation underlie evolution of tropane alkaloids biosynthesis.</title>
        <authorList>
            <person name="Wang Y.-J."/>
            <person name="Tian T."/>
            <person name="Huang J.-P."/>
            <person name="Huang S.-X."/>
        </authorList>
    </citation>
    <scope>NUCLEOTIDE SEQUENCE [LARGE SCALE GENOMIC DNA]</scope>
    <source>
        <strain evidence="1">KIB-2018</strain>
        <tissue evidence="1">Leaf</tissue>
    </source>
</reference>
<dbReference type="Proteomes" id="UP001159364">
    <property type="component" value="Linkage Group LG01"/>
</dbReference>
<dbReference type="GO" id="GO:0005737">
    <property type="term" value="C:cytoplasm"/>
    <property type="evidence" value="ECO:0007669"/>
    <property type="project" value="TreeGrafter"/>
</dbReference>
<name>A0AAV8U460_9ROSI</name>